<dbReference type="GO" id="GO:0016020">
    <property type="term" value="C:membrane"/>
    <property type="evidence" value="ECO:0007669"/>
    <property type="project" value="UniProtKB-SubCell"/>
</dbReference>
<dbReference type="RefSeq" id="WP_156528769.1">
    <property type="nucleotide sequence ID" value="NZ_FCOK02000007.1"/>
</dbReference>
<gene>
    <name evidence="6" type="ORF">AWB69_01496</name>
</gene>
<dbReference type="Pfam" id="PF00083">
    <property type="entry name" value="Sugar_tr"/>
    <property type="match status" value="1"/>
</dbReference>
<dbReference type="OrthoDB" id="183263at2"/>
<proteinExistence type="predicted"/>
<dbReference type="EMBL" id="FCOK02000007">
    <property type="protein sequence ID" value="SAL22233.1"/>
    <property type="molecule type" value="Genomic_DNA"/>
</dbReference>
<evidence type="ECO:0000313" key="6">
    <source>
        <dbReference type="EMBL" id="SAL22233.1"/>
    </source>
</evidence>
<evidence type="ECO:0000256" key="1">
    <source>
        <dbReference type="ARBA" id="ARBA00004370"/>
    </source>
</evidence>
<dbReference type="InterPro" id="IPR005828">
    <property type="entry name" value="MFS_sugar_transport-like"/>
</dbReference>
<accession>A0A158FRJ9</accession>
<protein>
    <submittedName>
        <fullName evidence="6">MFS transporter</fullName>
    </submittedName>
</protein>
<keyword evidence="4 5" id="KW-0472">Membrane</keyword>
<evidence type="ECO:0000313" key="7">
    <source>
        <dbReference type="Proteomes" id="UP000054683"/>
    </source>
</evidence>
<dbReference type="AlphaFoldDB" id="A0A158FRJ9"/>
<dbReference type="InterPro" id="IPR036259">
    <property type="entry name" value="MFS_trans_sf"/>
</dbReference>
<feature type="transmembrane region" description="Helical" evidence="5">
    <location>
        <begin position="47"/>
        <end position="65"/>
    </location>
</feature>
<evidence type="ECO:0000256" key="5">
    <source>
        <dbReference type="SAM" id="Phobius"/>
    </source>
</evidence>
<feature type="transmembrane region" description="Helical" evidence="5">
    <location>
        <begin position="18"/>
        <end position="41"/>
    </location>
</feature>
<comment type="subcellular location">
    <subcellularLocation>
        <location evidence="1">Membrane</location>
    </subcellularLocation>
</comment>
<dbReference type="SUPFAM" id="SSF103473">
    <property type="entry name" value="MFS general substrate transporter"/>
    <property type="match status" value="1"/>
</dbReference>
<evidence type="ECO:0000256" key="2">
    <source>
        <dbReference type="ARBA" id="ARBA00022692"/>
    </source>
</evidence>
<keyword evidence="2 5" id="KW-0812">Transmembrane</keyword>
<evidence type="ECO:0000256" key="3">
    <source>
        <dbReference type="ARBA" id="ARBA00022989"/>
    </source>
</evidence>
<evidence type="ECO:0000256" key="4">
    <source>
        <dbReference type="ARBA" id="ARBA00023136"/>
    </source>
</evidence>
<keyword evidence="3 5" id="KW-1133">Transmembrane helix</keyword>
<sequence>MYALWLPEQYPSSIRATAFAFSTLIGRFFAAGVSLCLGVAVSHFGTLGTPIAMTACIFVVGIITLRRAVETRGAPLPD</sequence>
<dbReference type="Gene3D" id="1.20.1250.20">
    <property type="entry name" value="MFS general substrate transporter like domains"/>
    <property type="match status" value="1"/>
</dbReference>
<reference evidence="6 7" key="1">
    <citation type="submission" date="2016-01" db="EMBL/GenBank/DDBJ databases">
        <authorList>
            <person name="Oliw E.H."/>
        </authorList>
    </citation>
    <scope>NUCLEOTIDE SEQUENCE [LARGE SCALE GENOMIC DNA]</scope>
    <source>
        <strain evidence="6">LMG 27134</strain>
    </source>
</reference>
<name>A0A158FRJ9_9BURK</name>
<dbReference type="Proteomes" id="UP000054683">
    <property type="component" value="Unassembled WGS sequence"/>
</dbReference>
<organism evidence="6 7">
    <name type="scientific">Caballeronia udeis</name>
    <dbReference type="NCBI Taxonomy" id="1232866"/>
    <lineage>
        <taxon>Bacteria</taxon>
        <taxon>Pseudomonadati</taxon>
        <taxon>Pseudomonadota</taxon>
        <taxon>Betaproteobacteria</taxon>
        <taxon>Burkholderiales</taxon>
        <taxon>Burkholderiaceae</taxon>
        <taxon>Caballeronia</taxon>
    </lineage>
</organism>
<dbReference type="GO" id="GO:0022857">
    <property type="term" value="F:transmembrane transporter activity"/>
    <property type="evidence" value="ECO:0007669"/>
    <property type="project" value="InterPro"/>
</dbReference>